<reference evidence="2" key="1">
    <citation type="submission" date="2023-06" db="EMBL/GenBank/DDBJ databases">
        <title>Genomic Diversity of Vibrio spp. and Metagenomic Analysis of Pathogens in Florida Gulf Coastal Waters Following Hurricane Ian.</title>
        <authorList>
            <person name="Brumfield K.D."/>
        </authorList>
    </citation>
    <scope>NUCLEOTIDE SEQUENCE</scope>
    <source>
        <strain evidence="2">WBS2B-138</strain>
    </source>
</reference>
<keyword evidence="1" id="KW-0812">Transmembrane</keyword>
<protein>
    <submittedName>
        <fullName evidence="2">Uncharacterized protein</fullName>
    </submittedName>
</protein>
<feature type="transmembrane region" description="Helical" evidence="1">
    <location>
        <begin position="126"/>
        <end position="143"/>
    </location>
</feature>
<dbReference type="Proteomes" id="UP001253193">
    <property type="component" value="Unassembled WGS sequence"/>
</dbReference>
<accession>A0AAW8PYT0</accession>
<dbReference type="EMBL" id="JAUHGG010000003">
    <property type="protein sequence ID" value="MDS1820808.1"/>
    <property type="molecule type" value="Genomic_DNA"/>
</dbReference>
<dbReference type="AlphaFoldDB" id="A0AAW8PYT0"/>
<evidence type="ECO:0000313" key="3">
    <source>
        <dbReference type="Proteomes" id="UP001253193"/>
    </source>
</evidence>
<sequence length="153" mass="17499">MEKEANNSVKFMANPLLVMAEVALIDWWLKPIMALIYSFSAFTLRKQLSEKVSDKLSEQGFELNSATSKFSDVNKYSLLKDIEIQFYTKNPIRFCVLGMAFIVLSGNVPDFSSASLNLSGGWVKELGYLLLGVSVVFYFIGRWQMYKINRIFH</sequence>
<dbReference type="RefSeq" id="WP_311019588.1">
    <property type="nucleotide sequence ID" value="NZ_JAUHGG010000003.1"/>
</dbReference>
<gene>
    <name evidence="2" type="ORF">QX249_09090</name>
</gene>
<evidence type="ECO:0000313" key="2">
    <source>
        <dbReference type="EMBL" id="MDS1820808.1"/>
    </source>
</evidence>
<feature type="transmembrane region" description="Helical" evidence="1">
    <location>
        <begin position="90"/>
        <end position="106"/>
    </location>
</feature>
<keyword evidence="1" id="KW-0472">Membrane</keyword>
<name>A0AAW8PYT0_VIBPH</name>
<evidence type="ECO:0000256" key="1">
    <source>
        <dbReference type="SAM" id="Phobius"/>
    </source>
</evidence>
<keyword evidence="1" id="KW-1133">Transmembrane helix</keyword>
<comment type="caution">
    <text evidence="2">The sequence shown here is derived from an EMBL/GenBank/DDBJ whole genome shotgun (WGS) entry which is preliminary data.</text>
</comment>
<proteinExistence type="predicted"/>
<organism evidence="2 3">
    <name type="scientific">Vibrio parahaemolyticus</name>
    <dbReference type="NCBI Taxonomy" id="670"/>
    <lineage>
        <taxon>Bacteria</taxon>
        <taxon>Pseudomonadati</taxon>
        <taxon>Pseudomonadota</taxon>
        <taxon>Gammaproteobacteria</taxon>
        <taxon>Vibrionales</taxon>
        <taxon>Vibrionaceae</taxon>
        <taxon>Vibrio</taxon>
    </lineage>
</organism>